<dbReference type="EMBL" id="AFBQ01000058">
    <property type="protein sequence ID" value="EHY32104.1"/>
    <property type="molecule type" value="Genomic_DNA"/>
</dbReference>
<organism evidence="2 3">
    <name type="scientific">Sutterella parvirubra YIT 11816</name>
    <dbReference type="NCBI Taxonomy" id="762967"/>
    <lineage>
        <taxon>Bacteria</taxon>
        <taxon>Pseudomonadati</taxon>
        <taxon>Pseudomonadota</taxon>
        <taxon>Betaproteobacteria</taxon>
        <taxon>Burkholderiales</taxon>
        <taxon>Sutterellaceae</taxon>
        <taxon>Sutterella</taxon>
    </lineage>
</organism>
<proteinExistence type="predicted"/>
<name>H3KCP0_9BURK</name>
<evidence type="ECO:0000256" key="1">
    <source>
        <dbReference type="SAM" id="MobiDB-lite"/>
    </source>
</evidence>
<dbReference type="HOGENOM" id="CLU_2412082_0_0_4"/>
<dbReference type="AlphaFoldDB" id="H3KCP0"/>
<evidence type="ECO:0000313" key="3">
    <source>
        <dbReference type="Proteomes" id="UP000004956"/>
    </source>
</evidence>
<comment type="caution">
    <text evidence="2">The sequence shown here is derived from an EMBL/GenBank/DDBJ whole genome shotgun (WGS) entry which is preliminary data.</text>
</comment>
<gene>
    <name evidence="2" type="ORF">HMPREF9440_00494</name>
</gene>
<accession>H3KCP0</accession>
<evidence type="ECO:0000313" key="2">
    <source>
        <dbReference type="EMBL" id="EHY32104.1"/>
    </source>
</evidence>
<sequence length="92" mass="9921">MTNTPKEKRQNRNPAWGSREPRGSTGLSRGAKVGERRSTRPFGEACPHYTGIGGPSGRSGEILRRNRLRGKTFGAKASPAEVPVSFGKRSLG</sequence>
<protein>
    <submittedName>
        <fullName evidence="2">Uncharacterized protein</fullName>
    </submittedName>
</protein>
<dbReference type="Proteomes" id="UP000004956">
    <property type="component" value="Unassembled WGS sequence"/>
</dbReference>
<dbReference type="STRING" id="762967.HMPREF9440_00494"/>
<keyword evidence="3" id="KW-1185">Reference proteome</keyword>
<feature type="region of interest" description="Disordered" evidence="1">
    <location>
        <begin position="1"/>
        <end position="61"/>
    </location>
</feature>
<reference evidence="2 3" key="1">
    <citation type="submission" date="2011-11" db="EMBL/GenBank/DDBJ databases">
        <authorList>
            <person name="Weinstock G."/>
            <person name="Sodergren E."/>
            <person name="Clifton S."/>
            <person name="Fulton L."/>
            <person name="Fulton B."/>
            <person name="Courtney L."/>
            <person name="Fronick C."/>
            <person name="Harrison M."/>
            <person name="Strong C."/>
            <person name="Farmer C."/>
            <person name="Delahaunty K."/>
            <person name="Markovic C."/>
            <person name="Hall O."/>
            <person name="Minx P."/>
            <person name="Tomlinson C."/>
            <person name="Mitreva M."/>
            <person name="Hou S."/>
            <person name="Chen J."/>
            <person name="Wollam A."/>
            <person name="Pepin K.H."/>
            <person name="Johnson M."/>
            <person name="Bhonagiri V."/>
            <person name="Zhang X."/>
            <person name="Suruliraj S."/>
            <person name="Warren W."/>
            <person name="Chinwalla A."/>
            <person name="Mardis E.R."/>
            <person name="Wilson R.K."/>
        </authorList>
    </citation>
    <scope>NUCLEOTIDE SEQUENCE [LARGE SCALE GENOMIC DNA]</scope>
    <source>
        <strain evidence="2 3">YIT 11816</strain>
    </source>
</reference>
<feature type="compositionally biased region" description="Basic and acidic residues" evidence="1">
    <location>
        <begin position="1"/>
        <end position="10"/>
    </location>
</feature>